<dbReference type="PANTHER" id="PTHR10039">
    <property type="entry name" value="AMELOGENIN"/>
    <property type="match status" value="1"/>
</dbReference>
<dbReference type="InterPro" id="IPR011990">
    <property type="entry name" value="TPR-like_helical_dom_sf"/>
</dbReference>
<dbReference type="InterPro" id="IPR056884">
    <property type="entry name" value="NPHP3-like_N"/>
</dbReference>
<evidence type="ECO:0000256" key="2">
    <source>
        <dbReference type="SAM" id="MobiDB-lite"/>
    </source>
</evidence>
<comment type="caution">
    <text evidence="4">The sequence shown here is derived from an EMBL/GenBank/DDBJ whole genome shotgun (WGS) entry which is preliminary data.</text>
</comment>
<sequence>MSSTDSRRRGACKRNLSTDLASDGPHRKVPRFESSSSTQASYMPSQPSDLPANGPSTRPERGQGRRRQGPSTQPSQLPITQVHDRSMHHYGHNYNFTQTVHGTSNRVEHVANASFGPNSVIEQAFVSARDVGWDTLPQQDDFWGKNEYLEESREDVVQDFLRWFKDPTSELTLFIQGAAGLGKSTLARHLTHRLNTEGLLAASVSLSPSVLPSDARSVVGVVKMAAYKIGVIHPTAIPAINKAIKSCHGAPLANHIEMFLIDPIRSLSLHPPLAIIFDAVDEWESYAALIKALSSIRVAPPFPIKFILLGRSDPRGRGFKDHAIRPYLLQPVSTAVMQRFLSKQLEDVLWDHRRGPAQWRITKLAELANGWFIWATIACSLLQKRGRYSSPDRILDSILDARKSLGDGEEMESLYHQAIMLLFPDAERQDLLRKYLTATVALQEPLPTDDFSFFTNLDIRAIGTIQTDLRALQIRRVGPGEAESHTVYPARALFHLSFLEYLESMVTPKTQGDLSFHVARFDSHSQWAECCLMELPRFLLGPHPLDYRALSQRQRYAITYVMTHLHRGTPSVRPDSSSNWRSSRHYTILRLTSIQLFERWGSLFVDLAKPRSSIQERAAEDYSPPPPLSASYRLRPDPEMPMFVNVLPNVRESKEPVEESVDHGNSNDDAHVVEGTDHDDRVAHLLCNVATTSGKHPTLPGFFKAHCLEVAVRLRPDDADIWHRLGGSYWDVAERAGSAEASERAVKAHQHALQTLGPLRAPSPPGAGADNRGRFLNSLATAFHTRFELIGNTGDLEKAIALRSTSLAMPPRSHPDRALTYLELGRPFTQTIDVNNLIHLQRESLDLLPQGDIHRGLHLHNLSFCLRSRGESTSSLTDLNEVIKLGRAALAGCPVDNADRASALNRLAWDLIWQYEVQGDSQHLEEAVRLGRESLSLCPVGHLNRYRTLDTLATALHFKPDYLDEALQLSQESLSLIPPSHVNRWEILMTLASIHFQRFKGLGSADELEEAISVCEEALAMQPPEHFRRHKLLTLQDKLAEAKSSSSSAV</sequence>
<dbReference type="AlphaFoldDB" id="A0A4Y7TCC6"/>
<dbReference type="OrthoDB" id="3261813at2759"/>
<evidence type="ECO:0000313" key="5">
    <source>
        <dbReference type="Proteomes" id="UP000298030"/>
    </source>
</evidence>
<evidence type="ECO:0000256" key="1">
    <source>
        <dbReference type="ARBA" id="ARBA00022737"/>
    </source>
</evidence>
<keyword evidence="1" id="KW-0677">Repeat</keyword>
<dbReference type="STRING" id="71717.A0A4Y7TCC6"/>
<dbReference type="SUPFAM" id="SSF52540">
    <property type="entry name" value="P-loop containing nucleoside triphosphate hydrolases"/>
    <property type="match status" value="1"/>
</dbReference>
<dbReference type="SUPFAM" id="SSF48452">
    <property type="entry name" value="TPR-like"/>
    <property type="match status" value="2"/>
</dbReference>
<gene>
    <name evidence="4" type="ORF">FA13DRAFT_1732407</name>
</gene>
<name>A0A4Y7TCC6_COPMI</name>
<reference evidence="4 5" key="1">
    <citation type="journal article" date="2019" name="Nat. Ecol. Evol.">
        <title>Megaphylogeny resolves global patterns of mushroom evolution.</title>
        <authorList>
            <person name="Varga T."/>
            <person name="Krizsan K."/>
            <person name="Foldi C."/>
            <person name="Dima B."/>
            <person name="Sanchez-Garcia M."/>
            <person name="Sanchez-Ramirez S."/>
            <person name="Szollosi G.J."/>
            <person name="Szarkandi J.G."/>
            <person name="Papp V."/>
            <person name="Albert L."/>
            <person name="Andreopoulos W."/>
            <person name="Angelini C."/>
            <person name="Antonin V."/>
            <person name="Barry K.W."/>
            <person name="Bougher N.L."/>
            <person name="Buchanan P."/>
            <person name="Buyck B."/>
            <person name="Bense V."/>
            <person name="Catcheside P."/>
            <person name="Chovatia M."/>
            <person name="Cooper J."/>
            <person name="Damon W."/>
            <person name="Desjardin D."/>
            <person name="Finy P."/>
            <person name="Geml J."/>
            <person name="Haridas S."/>
            <person name="Hughes K."/>
            <person name="Justo A."/>
            <person name="Karasinski D."/>
            <person name="Kautmanova I."/>
            <person name="Kiss B."/>
            <person name="Kocsube S."/>
            <person name="Kotiranta H."/>
            <person name="LaButti K.M."/>
            <person name="Lechner B.E."/>
            <person name="Liimatainen K."/>
            <person name="Lipzen A."/>
            <person name="Lukacs Z."/>
            <person name="Mihaltcheva S."/>
            <person name="Morgado L.N."/>
            <person name="Niskanen T."/>
            <person name="Noordeloos M.E."/>
            <person name="Ohm R.A."/>
            <person name="Ortiz-Santana B."/>
            <person name="Ovrebo C."/>
            <person name="Racz N."/>
            <person name="Riley R."/>
            <person name="Savchenko A."/>
            <person name="Shiryaev A."/>
            <person name="Soop K."/>
            <person name="Spirin V."/>
            <person name="Szebenyi C."/>
            <person name="Tomsovsky M."/>
            <person name="Tulloss R.E."/>
            <person name="Uehling J."/>
            <person name="Grigoriev I.V."/>
            <person name="Vagvolgyi C."/>
            <person name="Papp T."/>
            <person name="Martin F.M."/>
            <person name="Miettinen O."/>
            <person name="Hibbett D.S."/>
            <person name="Nagy L.G."/>
        </authorList>
    </citation>
    <scope>NUCLEOTIDE SEQUENCE [LARGE SCALE GENOMIC DNA]</scope>
    <source>
        <strain evidence="4 5">FP101781</strain>
    </source>
</reference>
<proteinExistence type="predicted"/>
<feature type="domain" description="Nephrocystin 3-like N-terminal" evidence="3">
    <location>
        <begin position="158"/>
        <end position="311"/>
    </location>
</feature>
<accession>A0A4Y7TCC6</accession>
<dbReference type="Proteomes" id="UP000298030">
    <property type="component" value="Unassembled WGS sequence"/>
</dbReference>
<evidence type="ECO:0000259" key="3">
    <source>
        <dbReference type="Pfam" id="PF24883"/>
    </source>
</evidence>
<organism evidence="4 5">
    <name type="scientific">Coprinellus micaceus</name>
    <name type="common">Glistening ink-cap mushroom</name>
    <name type="synonym">Coprinus micaceus</name>
    <dbReference type="NCBI Taxonomy" id="71717"/>
    <lineage>
        <taxon>Eukaryota</taxon>
        <taxon>Fungi</taxon>
        <taxon>Dikarya</taxon>
        <taxon>Basidiomycota</taxon>
        <taxon>Agaricomycotina</taxon>
        <taxon>Agaricomycetes</taxon>
        <taxon>Agaricomycetidae</taxon>
        <taxon>Agaricales</taxon>
        <taxon>Agaricineae</taxon>
        <taxon>Psathyrellaceae</taxon>
        <taxon>Coprinellus</taxon>
    </lineage>
</organism>
<feature type="compositionally biased region" description="Polar residues" evidence="2">
    <location>
        <begin position="33"/>
        <end position="48"/>
    </location>
</feature>
<dbReference type="PANTHER" id="PTHR10039:SF17">
    <property type="entry name" value="FUNGAL STAND N-TERMINAL GOODBYE DOMAIN-CONTAINING PROTEIN-RELATED"/>
    <property type="match status" value="1"/>
</dbReference>
<feature type="region of interest" description="Disordered" evidence="2">
    <location>
        <begin position="1"/>
        <end position="77"/>
    </location>
</feature>
<dbReference type="Pfam" id="PF13374">
    <property type="entry name" value="TPR_10"/>
    <property type="match status" value="1"/>
</dbReference>
<protein>
    <recommendedName>
        <fullName evidence="3">Nephrocystin 3-like N-terminal domain-containing protein</fullName>
    </recommendedName>
</protein>
<dbReference type="EMBL" id="QPFP01000018">
    <property type="protein sequence ID" value="TEB31578.1"/>
    <property type="molecule type" value="Genomic_DNA"/>
</dbReference>
<dbReference type="Gene3D" id="1.25.40.10">
    <property type="entry name" value="Tetratricopeptide repeat domain"/>
    <property type="match status" value="2"/>
</dbReference>
<evidence type="ECO:0000313" key="4">
    <source>
        <dbReference type="EMBL" id="TEB31578.1"/>
    </source>
</evidence>
<dbReference type="Pfam" id="PF24883">
    <property type="entry name" value="NPHP3_N"/>
    <property type="match status" value="1"/>
</dbReference>
<keyword evidence="5" id="KW-1185">Reference proteome</keyword>
<dbReference type="InterPro" id="IPR027417">
    <property type="entry name" value="P-loop_NTPase"/>
</dbReference>